<evidence type="ECO:0000256" key="4">
    <source>
        <dbReference type="SAM" id="MobiDB-lite"/>
    </source>
</evidence>
<feature type="region of interest" description="Disordered" evidence="4">
    <location>
        <begin position="215"/>
        <end position="236"/>
    </location>
</feature>
<protein>
    <submittedName>
        <fullName evidence="6">Major facilitator superfamily MFS_1</fullName>
    </submittedName>
</protein>
<feature type="transmembrane region" description="Helical" evidence="5">
    <location>
        <begin position="67"/>
        <end position="88"/>
    </location>
</feature>
<dbReference type="Proteomes" id="UP000007845">
    <property type="component" value="Chromosome"/>
</dbReference>
<feature type="transmembrane region" description="Helical" evidence="5">
    <location>
        <begin position="182"/>
        <end position="205"/>
    </location>
</feature>
<feature type="transmembrane region" description="Helical" evidence="5">
    <location>
        <begin position="155"/>
        <end position="176"/>
    </location>
</feature>
<evidence type="ECO:0000256" key="3">
    <source>
        <dbReference type="ARBA" id="ARBA00023136"/>
    </source>
</evidence>
<keyword evidence="2 5" id="KW-1133">Transmembrane helix</keyword>
<evidence type="ECO:0000256" key="2">
    <source>
        <dbReference type="ARBA" id="ARBA00022989"/>
    </source>
</evidence>
<feature type="transmembrane region" description="Helical" evidence="5">
    <location>
        <begin position="400"/>
        <end position="419"/>
    </location>
</feature>
<feature type="transmembrane region" description="Helical" evidence="5">
    <location>
        <begin position="95"/>
        <end position="112"/>
    </location>
</feature>
<feature type="region of interest" description="Disordered" evidence="4">
    <location>
        <begin position="1"/>
        <end position="22"/>
    </location>
</feature>
<proteinExistence type="predicted"/>
<dbReference type="GO" id="GO:0022857">
    <property type="term" value="F:transmembrane transporter activity"/>
    <property type="evidence" value="ECO:0007669"/>
    <property type="project" value="InterPro"/>
</dbReference>
<keyword evidence="7" id="KW-1185">Reference proteome</keyword>
<keyword evidence="3 5" id="KW-0472">Membrane</keyword>
<dbReference type="AlphaFoldDB" id="F0JII8"/>
<dbReference type="HOGENOM" id="CLU_038046_1_1_7"/>
<dbReference type="EMBL" id="CP003220">
    <property type="protein sequence ID" value="EGB15422.1"/>
    <property type="molecule type" value="Genomic_DNA"/>
</dbReference>
<dbReference type="RefSeq" id="WP_014322848.1">
    <property type="nucleotide sequence ID" value="NC_016803.1"/>
</dbReference>
<dbReference type="PANTHER" id="PTHR23523">
    <property type="match status" value="1"/>
</dbReference>
<dbReference type="KEGG" id="ddn:DND132_2218"/>
<name>F0JII8_9BACT</name>
<feature type="transmembrane region" description="Helical" evidence="5">
    <location>
        <begin position="336"/>
        <end position="357"/>
    </location>
</feature>
<evidence type="ECO:0000313" key="6">
    <source>
        <dbReference type="EMBL" id="EGB15422.1"/>
    </source>
</evidence>
<dbReference type="InterPro" id="IPR052524">
    <property type="entry name" value="MFS_Cyanate_Porter"/>
</dbReference>
<evidence type="ECO:0000313" key="7">
    <source>
        <dbReference type="Proteomes" id="UP000007845"/>
    </source>
</evidence>
<feature type="transmembrane region" description="Helical" evidence="5">
    <location>
        <begin position="280"/>
        <end position="300"/>
    </location>
</feature>
<feature type="transmembrane region" description="Helical" evidence="5">
    <location>
        <begin position="243"/>
        <end position="268"/>
    </location>
</feature>
<dbReference type="OrthoDB" id="5315372at2"/>
<keyword evidence="1 5" id="KW-0812">Transmembrane</keyword>
<accession>F0JII8</accession>
<feature type="transmembrane region" description="Helical" evidence="5">
    <location>
        <begin position="369"/>
        <end position="388"/>
    </location>
</feature>
<dbReference type="Pfam" id="PF07690">
    <property type="entry name" value="MFS_1"/>
    <property type="match status" value="1"/>
</dbReference>
<dbReference type="PANTHER" id="PTHR23523:SF2">
    <property type="entry name" value="2-NITROIMIDAZOLE TRANSPORTER"/>
    <property type="match status" value="1"/>
</dbReference>
<evidence type="ECO:0000256" key="5">
    <source>
        <dbReference type="SAM" id="Phobius"/>
    </source>
</evidence>
<reference evidence="6 7" key="1">
    <citation type="journal article" date="2011" name="J. Bacteriol.">
        <title>Genome sequence of the mercury-methylating strain Desulfovibrio desulfuricans ND132.</title>
        <authorList>
            <person name="Brown S.D."/>
            <person name="Gilmour C.C."/>
            <person name="Kucken A.M."/>
            <person name="Wall J.D."/>
            <person name="Elias D.A."/>
            <person name="Brandt C.C."/>
            <person name="Podar M."/>
            <person name="Chertkov O."/>
            <person name="Held B."/>
            <person name="Bruce D.C."/>
            <person name="Detter J.C."/>
            <person name="Tapia R."/>
            <person name="Han C.S."/>
            <person name="Goodwin L.A."/>
            <person name="Cheng J.F."/>
            <person name="Pitluck S."/>
            <person name="Woyke T."/>
            <person name="Mikhailova N."/>
            <person name="Ivanova N.N."/>
            <person name="Han J."/>
            <person name="Lucas S."/>
            <person name="Lapidus A.L."/>
            <person name="Land M.L."/>
            <person name="Hauser L.J."/>
            <person name="Palumbo A.V."/>
        </authorList>
    </citation>
    <scope>NUCLEOTIDE SEQUENCE [LARGE SCALE GENOMIC DNA]</scope>
    <source>
        <strain evidence="6 7">ND132</strain>
    </source>
</reference>
<dbReference type="Gene3D" id="1.20.1250.20">
    <property type="entry name" value="MFS general substrate transporter like domains"/>
    <property type="match status" value="2"/>
</dbReference>
<feature type="transmembrane region" description="Helical" evidence="5">
    <location>
        <begin position="312"/>
        <end position="330"/>
    </location>
</feature>
<feature type="transmembrane region" description="Helical" evidence="5">
    <location>
        <begin position="118"/>
        <end position="143"/>
    </location>
</feature>
<dbReference type="InterPro" id="IPR036259">
    <property type="entry name" value="MFS_trans_sf"/>
</dbReference>
<dbReference type="SUPFAM" id="SSF103473">
    <property type="entry name" value="MFS general substrate transporter"/>
    <property type="match status" value="1"/>
</dbReference>
<evidence type="ECO:0000256" key="1">
    <source>
        <dbReference type="ARBA" id="ARBA00022692"/>
    </source>
</evidence>
<organism evidence="6 7">
    <name type="scientific">Pseudodesulfovibrio mercurii</name>
    <dbReference type="NCBI Taxonomy" id="641491"/>
    <lineage>
        <taxon>Bacteria</taxon>
        <taxon>Pseudomonadati</taxon>
        <taxon>Thermodesulfobacteriota</taxon>
        <taxon>Desulfovibrionia</taxon>
        <taxon>Desulfovibrionales</taxon>
        <taxon>Desulfovibrionaceae</taxon>
    </lineage>
</organism>
<gene>
    <name evidence="6" type="ORF">DND132_2218</name>
</gene>
<feature type="transmembrane region" description="Helical" evidence="5">
    <location>
        <begin position="30"/>
        <end position="47"/>
    </location>
</feature>
<dbReference type="eggNOG" id="COG2807">
    <property type="taxonomic scope" value="Bacteria"/>
</dbReference>
<dbReference type="InterPro" id="IPR011701">
    <property type="entry name" value="MFS"/>
</dbReference>
<sequence>MDENTETMRPGDGPADRDDARPRQERHGRFLMILAFFALSVNMRAAITSLPPIIQELRALFDISGGFAGFLTSIPVLCFGLLTPLVGYCMKGIRLETSVFATLMGLVLGSVLRSTGGIGLAVAGTVVIGVSLTMGNIAALLVIGREFPQRIGAMTGLYVCGMSCGSMGTMALTAPLSHGLGWRYALAFPAALALVGLGLWLAVVVERRKAAWTDPRAAGDTPAQKTGPGASPAPSASVLRRPLVWLLSSSFAAHTFLFYGLTAWLPVYLEQTLSMTDARAGLVASLFQLLGLLGSFGLPLLAGTQRFADRGLFLVVTLAWLLTAAGFWLAPAWWVVWVLCGGVSSGGGFTVIFSMIMNHAKDLNENRSMSTVVQTAGYIVAAASPFAVGHLREVSGGWQSGMILLVCASVIMILCGLAATRPKNA</sequence>